<accession>A0A7X0MTL6</accession>
<feature type="transmembrane region" description="Helical" evidence="1">
    <location>
        <begin position="116"/>
        <end position="134"/>
    </location>
</feature>
<proteinExistence type="predicted"/>
<feature type="transmembrane region" description="Helical" evidence="1">
    <location>
        <begin position="33"/>
        <end position="50"/>
    </location>
</feature>
<dbReference type="RefSeq" id="WP_184655718.1">
    <property type="nucleotide sequence ID" value="NZ_JACHBU010000009.1"/>
</dbReference>
<name>A0A7X0MTL6_9HYPH</name>
<reference evidence="2 3" key="1">
    <citation type="submission" date="2020-08" db="EMBL/GenBank/DDBJ databases">
        <title>The Agave Microbiome: Exploring the role of microbial communities in plant adaptations to desert environments.</title>
        <authorList>
            <person name="Partida-Martinez L.P."/>
        </authorList>
    </citation>
    <scope>NUCLEOTIDE SEQUENCE [LARGE SCALE GENOMIC DNA]</scope>
    <source>
        <strain evidence="2 3">AS3.12</strain>
    </source>
</reference>
<keyword evidence="3" id="KW-1185">Reference proteome</keyword>
<dbReference type="AlphaFoldDB" id="A0A7X0MTL6"/>
<evidence type="ECO:0000256" key="1">
    <source>
        <dbReference type="SAM" id="Phobius"/>
    </source>
</evidence>
<dbReference type="Proteomes" id="UP000585437">
    <property type="component" value="Unassembled WGS sequence"/>
</dbReference>
<dbReference type="EMBL" id="JACHBU010000009">
    <property type="protein sequence ID" value="MBB6510571.1"/>
    <property type="molecule type" value="Genomic_DNA"/>
</dbReference>
<protein>
    <submittedName>
        <fullName evidence="2">Cytochrome oxidase assembly protein ShyY1</fullName>
    </submittedName>
</protein>
<keyword evidence="1" id="KW-0472">Membrane</keyword>
<comment type="caution">
    <text evidence="2">The sequence shown here is derived from an EMBL/GenBank/DDBJ whole genome shotgun (WGS) entry which is preliminary data.</text>
</comment>
<gene>
    <name evidence="2" type="ORF">F4695_003962</name>
</gene>
<feature type="transmembrane region" description="Helical" evidence="1">
    <location>
        <begin position="90"/>
        <end position="110"/>
    </location>
</feature>
<keyword evidence="1" id="KW-0812">Transmembrane</keyword>
<keyword evidence="1" id="KW-1133">Transmembrane helix</keyword>
<evidence type="ECO:0000313" key="2">
    <source>
        <dbReference type="EMBL" id="MBB6510571.1"/>
    </source>
</evidence>
<sequence>MIRLLLGLALLSVLSIFVIPAVLVTTGTPLEVVYVVPFALCVIITIKRLSGSELRKSDELATKFGMSVAERISKTFDLQPRPEPTSEERLIAAAVGTAAVTVLGVVANLLQAALGWYGIIFGLWLIAMFVAWAVRRPNLQQPKDAE</sequence>
<evidence type="ECO:0000313" key="3">
    <source>
        <dbReference type="Proteomes" id="UP000585437"/>
    </source>
</evidence>
<organism evidence="2 3">
    <name type="scientific">Rhizobium soli</name>
    <dbReference type="NCBI Taxonomy" id="424798"/>
    <lineage>
        <taxon>Bacteria</taxon>
        <taxon>Pseudomonadati</taxon>
        <taxon>Pseudomonadota</taxon>
        <taxon>Alphaproteobacteria</taxon>
        <taxon>Hyphomicrobiales</taxon>
        <taxon>Rhizobiaceae</taxon>
        <taxon>Rhizobium/Agrobacterium group</taxon>
        <taxon>Rhizobium</taxon>
    </lineage>
</organism>